<evidence type="ECO:0000313" key="6">
    <source>
        <dbReference type="EMBL" id="MDR5896795.1"/>
    </source>
</evidence>
<name>A0ABU1GXM4_9GAMM</name>
<protein>
    <recommendedName>
        <fullName evidence="5">Cobalt-precorrin-5B C(1)-methyltransferase</fullName>
        <ecNumber evidence="5">2.1.1.195</ecNumber>
    </recommendedName>
    <alternativeName>
        <fullName evidence="5">Cobalt-precorrin-6A synthase</fullName>
    </alternativeName>
</protein>
<dbReference type="NCBIfam" id="TIGR00312">
    <property type="entry name" value="cbiD"/>
    <property type="match status" value="1"/>
</dbReference>
<accession>A0ABU1GXM4</accession>
<dbReference type="PANTHER" id="PTHR35863">
    <property type="entry name" value="COBALT-PRECORRIN-5B C(1)-METHYLTRANSFERASE"/>
    <property type="match status" value="1"/>
</dbReference>
<comment type="caution">
    <text evidence="6">The sequence shown here is derived from an EMBL/GenBank/DDBJ whole genome shotgun (WGS) entry which is preliminary data.</text>
</comment>
<keyword evidence="1 5" id="KW-0169">Cobalamin biosynthesis</keyword>
<keyword evidence="7" id="KW-1185">Reference proteome</keyword>
<keyword evidence="3 5" id="KW-0808">Transferase</keyword>
<sequence>MWPESDDASRPLRTGLTTGSCATACALAAARLLLSGTPTTQCDIDLPARRGRPGKRVSLPITRCERVAPDRARADTIKDAGDDPDVTHGATVFVVVTQGAPGIRFHAERGVGVVTRDGLPVPRGEPAINPVPRRMITEHLDTLIREHGGELGFDVAIGVERGEALALKTMNPRLGIEGGLSILGTTGIVRPFSCAAYIASIHQAIDVAHTNGVTHVAATTGNISERYARHTFGLEDMALIEMGDFAGAVLKYLRRVPMARLSLVGGIGKISKLANGHLDLHSRASSIDFEFIAECARELGASNAMLEAIRGANTTGAAIEAACALPLAERLCKRAWETARSRLPATLLVDVTATDRQGHCLGAWPRETACAH</sequence>
<organism evidence="6 7">
    <name type="scientific">Larsenimonas suaedae</name>
    <dbReference type="NCBI Taxonomy" id="1851019"/>
    <lineage>
        <taxon>Bacteria</taxon>
        <taxon>Pseudomonadati</taxon>
        <taxon>Pseudomonadota</taxon>
        <taxon>Gammaproteobacteria</taxon>
        <taxon>Oceanospirillales</taxon>
        <taxon>Halomonadaceae</taxon>
        <taxon>Larsenimonas</taxon>
    </lineage>
</organism>
<comment type="pathway">
    <text evidence="5">Cofactor biosynthesis; adenosylcobalamin biosynthesis; cob(II)yrinate a,c-diamide from sirohydrochlorin (anaerobic route): step 6/10.</text>
</comment>
<dbReference type="PIRSF" id="PIRSF026782">
    <property type="entry name" value="CbiD"/>
    <property type="match status" value="1"/>
</dbReference>
<gene>
    <name evidence="5" type="primary">cbiD</name>
    <name evidence="6" type="ORF">QC825_11985</name>
</gene>
<dbReference type="PANTHER" id="PTHR35863:SF1">
    <property type="entry name" value="COBALT-PRECORRIN-5B C(1)-METHYLTRANSFERASE"/>
    <property type="match status" value="1"/>
</dbReference>
<evidence type="ECO:0000256" key="4">
    <source>
        <dbReference type="ARBA" id="ARBA00022691"/>
    </source>
</evidence>
<evidence type="ECO:0000256" key="2">
    <source>
        <dbReference type="ARBA" id="ARBA00022603"/>
    </source>
</evidence>
<dbReference type="InterPro" id="IPR002748">
    <property type="entry name" value="CbiD"/>
</dbReference>
<evidence type="ECO:0000256" key="3">
    <source>
        <dbReference type="ARBA" id="ARBA00022679"/>
    </source>
</evidence>
<evidence type="ECO:0000313" key="7">
    <source>
        <dbReference type="Proteomes" id="UP001269375"/>
    </source>
</evidence>
<dbReference type="NCBIfam" id="NF000849">
    <property type="entry name" value="PRK00075.1-1"/>
    <property type="match status" value="1"/>
</dbReference>
<dbReference type="RefSeq" id="WP_251590287.1">
    <property type="nucleotide sequence ID" value="NZ_JAMLJI010000001.1"/>
</dbReference>
<dbReference type="GO" id="GO:0008168">
    <property type="term" value="F:methyltransferase activity"/>
    <property type="evidence" value="ECO:0007669"/>
    <property type="project" value="UniProtKB-KW"/>
</dbReference>
<evidence type="ECO:0000256" key="1">
    <source>
        <dbReference type="ARBA" id="ARBA00022573"/>
    </source>
</evidence>
<comment type="function">
    <text evidence="5">Catalyzes the methylation of C-1 in cobalt-precorrin-5B to form cobalt-precorrin-6A.</text>
</comment>
<keyword evidence="4 5" id="KW-0949">S-adenosyl-L-methionine</keyword>
<evidence type="ECO:0000256" key="5">
    <source>
        <dbReference type="HAMAP-Rule" id="MF_00787"/>
    </source>
</evidence>
<reference evidence="6 7" key="1">
    <citation type="submission" date="2023-04" db="EMBL/GenBank/DDBJ databases">
        <title>A long-awaited taxogenomic arrangement of the family Halomonadaceae.</title>
        <authorList>
            <person name="De La Haba R."/>
            <person name="Chuvochina M."/>
            <person name="Wittouck S."/>
            <person name="Arahal D.R."/>
            <person name="Sanchez-Porro C."/>
            <person name="Hugenholtz P."/>
            <person name="Ventosa A."/>
        </authorList>
    </citation>
    <scope>NUCLEOTIDE SEQUENCE [LARGE SCALE GENOMIC DNA]</scope>
    <source>
        <strain evidence="6 7">DSM 22428</strain>
    </source>
</reference>
<dbReference type="GO" id="GO:0032259">
    <property type="term" value="P:methylation"/>
    <property type="evidence" value="ECO:0007669"/>
    <property type="project" value="UniProtKB-KW"/>
</dbReference>
<dbReference type="HAMAP" id="MF_00787">
    <property type="entry name" value="CbiD"/>
    <property type="match status" value="1"/>
</dbReference>
<dbReference type="Gene3D" id="3.30.2110.10">
    <property type="entry name" value="CbiD-like"/>
    <property type="match status" value="1"/>
</dbReference>
<proteinExistence type="inferred from homology"/>
<dbReference type="EC" id="2.1.1.195" evidence="5"/>
<dbReference type="SUPFAM" id="SSF111342">
    <property type="entry name" value="CbiD-like"/>
    <property type="match status" value="1"/>
</dbReference>
<comment type="catalytic activity">
    <reaction evidence="5">
        <text>Co-precorrin-5B + S-adenosyl-L-methionine = Co-precorrin-6A + S-adenosyl-L-homocysteine</text>
        <dbReference type="Rhea" id="RHEA:26285"/>
        <dbReference type="ChEBI" id="CHEBI:57856"/>
        <dbReference type="ChEBI" id="CHEBI:59789"/>
        <dbReference type="ChEBI" id="CHEBI:60063"/>
        <dbReference type="ChEBI" id="CHEBI:60064"/>
        <dbReference type="EC" id="2.1.1.195"/>
    </reaction>
</comment>
<dbReference type="EMBL" id="JARWAO010000006">
    <property type="protein sequence ID" value="MDR5896795.1"/>
    <property type="molecule type" value="Genomic_DNA"/>
</dbReference>
<dbReference type="Proteomes" id="UP001269375">
    <property type="component" value="Unassembled WGS sequence"/>
</dbReference>
<dbReference type="Pfam" id="PF01888">
    <property type="entry name" value="CbiD"/>
    <property type="match status" value="1"/>
</dbReference>
<dbReference type="InterPro" id="IPR036074">
    <property type="entry name" value="CbiD_sf"/>
</dbReference>
<comment type="similarity">
    <text evidence="5">Belongs to the CbiD family.</text>
</comment>
<keyword evidence="2 5" id="KW-0489">Methyltransferase</keyword>